<protein>
    <submittedName>
        <fullName evidence="1">DNA-directed RNA polymerase II subunit RPB1-like</fullName>
    </submittedName>
</protein>
<proteinExistence type="predicted"/>
<reference evidence="1" key="1">
    <citation type="submission" date="2019-09" db="EMBL/GenBank/DDBJ databases">
        <title>Draft genome information of white flower Hibiscus syriacus.</title>
        <authorList>
            <person name="Kim Y.-M."/>
        </authorList>
    </citation>
    <scope>NUCLEOTIDE SEQUENCE [LARGE SCALE GENOMIC DNA]</scope>
    <source>
        <strain evidence="1">YM2019G1</strain>
    </source>
</reference>
<keyword evidence="2" id="KW-1185">Reference proteome</keyword>
<sequence>MASIYSCRECGTDLNLRTTHLFPPDCYFEAGNKGTLSFAMVDETKFNFEKEDKLRPFFETIDYWGIQRNRTKIKCNGCGKLVGHIYDDGLPLTDSPGQWHFGPSQEDYKSFEESLSDEEYNAKQNITAPTNDSKGNDKNNEVRLLSLRTIEGDVHPLIYRTFSIKTAPLYPTSLGVF</sequence>
<dbReference type="PANTHER" id="PTHR33674">
    <property type="entry name" value="METHIONINE-S-OXIDE REDUCTASE"/>
    <property type="match status" value="1"/>
</dbReference>
<accession>A0A6A2ZPI9</accession>
<name>A0A6A2ZPI9_HIBSY</name>
<dbReference type="AlphaFoldDB" id="A0A6A2ZPI9"/>
<evidence type="ECO:0000313" key="2">
    <source>
        <dbReference type="Proteomes" id="UP000436088"/>
    </source>
</evidence>
<dbReference type="Pfam" id="PF24046">
    <property type="entry name" value="At4g08330"/>
    <property type="match status" value="1"/>
</dbReference>
<gene>
    <name evidence="1" type="ORF">F3Y22_tig00110812pilonHSYRG00127</name>
</gene>
<comment type="caution">
    <text evidence="1">The sequence shown here is derived from an EMBL/GenBank/DDBJ whole genome shotgun (WGS) entry which is preliminary data.</text>
</comment>
<organism evidence="1 2">
    <name type="scientific">Hibiscus syriacus</name>
    <name type="common">Rose of Sharon</name>
    <dbReference type="NCBI Taxonomy" id="106335"/>
    <lineage>
        <taxon>Eukaryota</taxon>
        <taxon>Viridiplantae</taxon>
        <taxon>Streptophyta</taxon>
        <taxon>Embryophyta</taxon>
        <taxon>Tracheophyta</taxon>
        <taxon>Spermatophyta</taxon>
        <taxon>Magnoliopsida</taxon>
        <taxon>eudicotyledons</taxon>
        <taxon>Gunneridae</taxon>
        <taxon>Pentapetalae</taxon>
        <taxon>rosids</taxon>
        <taxon>malvids</taxon>
        <taxon>Malvales</taxon>
        <taxon>Malvaceae</taxon>
        <taxon>Malvoideae</taxon>
        <taxon>Hibiscus</taxon>
    </lineage>
</organism>
<dbReference type="PANTHER" id="PTHR33674:SF5">
    <property type="entry name" value="METHIONINE-S-OXIDE REDUCTASE"/>
    <property type="match status" value="1"/>
</dbReference>
<dbReference type="SUPFAM" id="SSF51316">
    <property type="entry name" value="Mss4-like"/>
    <property type="match status" value="1"/>
</dbReference>
<dbReference type="InterPro" id="IPR045282">
    <property type="entry name" value="At4g08330-like"/>
</dbReference>
<dbReference type="GO" id="GO:0000428">
    <property type="term" value="C:DNA-directed RNA polymerase complex"/>
    <property type="evidence" value="ECO:0007669"/>
    <property type="project" value="UniProtKB-KW"/>
</dbReference>
<evidence type="ECO:0000313" key="1">
    <source>
        <dbReference type="EMBL" id="KAE8693466.1"/>
    </source>
</evidence>
<dbReference type="EMBL" id="VEPZ02001119">
    <property type="protein sequence ID" value="KAE8693466.1"/>
    <property type="molecule type" value="Genomic_DNA"/>
</dbReference>
<dbReference type="InterPro" id="IPR011057">
    <property type="entry name" value="Mss4-like_sf"/>
</dbReference>
<dbReference type="Proteomes" id="UP000436088">
    <property type="component" value="Unassembled WGS sequence"/>
</dbReference>